<keyword evidence="2" id="KW-1185">Reference proteome</keyword>
<sequence length="82" mass="9376">MVQVCHFMAITRTFSGADIGNHLLNRWIKYCSDLYKYPLRPDPSPLQKDPRPEANEDIHATLKLFQCLKAGILGERTMSIIS</sequence>
<dbReference type="EMBL" id="JAIWYP010000014">
    <property type="protein sequence ID" value="KAH3710381.1"/>
    <property type="molecule type" value="Genomic_DNA"/>
</dbReference>
<reference evidence="1" key="1">
    <citation type="journal article" date="2019" name="bioRxiv">
        <title>The Genome of the Zebra Mussel, Dreissena polymorpha: A Resource for Invasive Species Research.</title>
        <authorList>
            <person name="McCartney M.A."/>
            <person name="Auch B."/>
            <person name="Kono T."/>
            <person name="Mallez S."/>
            <person name="Zhang Y."/>
            <person name="Obille A."/>
            <person name="Becker A."/>
            <person name="Abrahante J.E."/>
            <person name="Garbe J."/>
            <person name="Badalamenti J.P."/>
            <person name="Herman A."/>
            <person name="Mangelson H."/>
            <person name="Liachko I."/>
            <person name="Sullivan S."/>
            <person name="Sone E.D."/>
            <person name="Koren S."/>
            <person name="Silverstein K.A.T."/>
            <person name="Beckman K.B."/>
            <person name="Gohl D.M."/>
        </authorList>
    </citation>
    <scope>NUCLEOTIDE SEQUENCE</scope>
    <source>
        <strain evidence="1">Duluth1</strain>
        <tissue evidence="1">Whole animal</tissue>
    </source>
</reference>
<name>A0A9D3Z433_DREPO</name>
<evidence type="ECO:0000313" key="2">
    <source>
        <dbReference type="Proteomes" id="UP000828390"/>
    </source>
</evidence>
<gene>
    <name evidence="1" type="ORF">DPMN_069859</name>
</gene>
<protein>
    <submittedName>
        <fullName evidence="1">Uncharacterized protein</fullName>
    </submittedName>
</protein>
<evidence type="ECO:0000313" key="1">
    <source>
        <dbReference type="EMBL" id="KAH3710381.1"/>
    </source>
</evidence>
<comment type="caution">
    <text evidence="1">The sequence shown here is derived from an EMBL/GenBank/DDBJ whole genome shotgun (WGS) entry which is preliminary data.</text>
</comment>
<reference evidence="1" key="2">
    <citation type="submission" date="2020-11" db="EMBL/GenBank/DDBJ databases">
        <authorList>
            <person name="McCartney M.A."/>
            <person name="Auch B."/>
            <person name="Kono T."/>
            <person name="Mallez S."/>
            <person name="Becker A."/>
            <person name="Gohl D.M."/>
            <person name="Silverstein K.A.T."/>
            <person name="Koren S."/>
            <person name="Bechman K.B."/>
            <person name="Herman A."/>
            <person name="Abrahante J.E."/>
            <person name="Garbe J."/>
        </authorList>
    </citation>
    <scope>NUCLEOTIDE SEQUENCE</scope>
    <source>
        <strain evidence="1">Duluth1</strain>
        <tissue evidence="1">Whole animal</tissue>
    </source>
</reference>
<dbReference type="Proteomes" id="UP000828390">
    <property type="component" value="Unassembled WGS sequence"/>
</dbReference>
<accession>A0A9D3Z433</accession>
<organism evidence="1 2">
    <name type="scientific">Dreissena polymorpha</name>
    <name type="common">Zebra mussel</name>
    <name type="synonym">Mytilus polymorpha</name>
    <dbReference type="NCBI Taxonomy" id="45954"/>
    <lineage>
        <taxon>Eukaryota</taxon>
        <taxon>Metazoa</taxon>
        <taxon>Spiralia</taxon>
        <taxon>Lophotrochozoa</taxon>
        <taxon>Mollusca</taxon>
        <taxon>Bivalvia</taxon>
        <taxon>Autobranchia</taxon>
        <taxon>Heteroconchia</taxon>
        <taxon>Euheterodonta</taxon>
        <taxon>Imparidentia</taxon>
        <taxon>Neoheterodontei</taxon>
        <taxon>Myida</taxon>
        <taxon>Dreissenoidea</taxon>
        <taxon>Dreissenidae</taxon>
        <taxon>Dreissena</taxon>
    </lineage>
</organism>
<proteinExistence type="predicted"/>
<dbReference type="AlphaFoldDB" id="A0A9D3Z433"/>